<evidence type="ECO:0008006" key="4">
    <source>
        <dbReference type="Google" id="ProtNLM"/>
    </source>
</evidence>
<proteinExistence type="predicted"/>
<organism evidence="2 3">
    <name type="scientific">Lactuca saligna</name>
    <name type="common">Willowleaf lettuce</name>
    <dbReference type="NCBI Taxonomy" id="75948"/>
    <lineage>
        <taxon>Eukaryota</taxon>
        <taxon>Viridiplantae</taxon>
        <taxon>Streptophyta</taxon>
        <taxon>Embryophyta</taxon>
        <taxon>Tracheophyta</taxon>
        <taxon>Spermatophyta</taxon>
        <taxon>Magnoliopsida</taxon>
        <taxon>eudicotyledons</taxon>
        <taxon>Gunneridae</taxon>
        <taxon>Pentapetalae</taxon>
        <taxon>asterids</taxon>
        <taxon>campanulids</taxon>
        <taxon>Asterales</taxon>
        <taxon>Asteraceae</taxon>
        <taxon>Cichorioideae</taxon>
        <taxon>Cichorieae</taxon>
        <taxon>Lactucinae</taxon>
        <taxon>Lactuca</taxon>
    </lineage>
</organism>
<dbReference type="Proteomes" id="UP001177003">
    <property type="component" value="Chromosome 8"/>
</dbReference>
<name>A0AA36EJ75_LACSI</name>
<dbReference type="AlphaFoldDB" id="A0AA36EJ75"/>
<dbReference type="PANTHER" id="PTHR10621:SF38">
    <property type="entry name" value="UBIQUITIN DOMAIN-CONTAINING PROTEIN 7SL RNA1-RELATED"/>
    <property type="match status" value="1"/>
</dbReference>
<dbReference type="GO" id="GO:0005654">
    <property type="term" value="C:nucleoplasm"/>
    <property type="evidence" value="ECO:0007669"/>
    <property type="project" value="TreeGrafter"/>
</dbReference>
<dbReference type="PANTHER" id="PTHR10621">
    <property type="entry name" value="UV EXCISION REPAIR PROTEIN RAD23"/>
    <property type="match status" value="1"/>
</dbReference>
<feature type="region of interest" description="Disordered" evidence="1">
    <location>
        <begin position="1"/>
        <end position="35"/>
    </location>
</feature>
<dbReference type="GO" id="GO:0043161">
    <property type="term" value="P:proteasome-mediated ubiquitin-dependent protein catabolic process"/>
    <property type="evidence" value="ECO:0007669"/>
    <property type="project" value="TreeGrafter"/>
</dbReference>
<dbReference type="GO" id="GO:0070628">
    <property type="term" value="F:proteasome binding"/>
    <property type="evidence" value="ECO:0007669"/>
    <property type="project" value="TreeGrafter"/>
</dbReference>
<evidence type="ECO:0000313" key="2">
    <source>
        <dbReference type="EMBL" id="CAI9298961.1"/>
    </source>
</evidence>
<dbReference type="GO" id="GO:0043130">
    <property type="term" value="F:ubiquitin binding"/>
    <property type="evidence" value="ECO:0007669"/>
    <property type="project" value="TreeGrafter"/>
</dbReference>
<accession>A0AA36EJ75</accession>
<dbReference type="EMBL" id="OX465084">
    <property type="protein sequence ID" value="CAI9298961.1"/>
    <property type="molecule type" value="Genomic_DNA"/>
</dbReference>
<dbReference type="GO" id="GO:0005829">
    <property type="term" value="C:cytosol"/>
    <property type="evidence" value="ECO:0007669"/>
    <property type="project" value="TreeGrafter"/>
</dbReference>
<keyword evidence="3" id="KW-1185">Reference proteome</keyword>
<dbReference type="SUPFAM" id="SSF54236">
    <property type="entry name" value="Ubiquitin-like"/>
    <property type="match status" value="1"/>
</dbReference>
<reference evidence="2" key="1">
    <citation type="submission" date="2023-04" db="EMBL/GenBank/DDBJ databases">
        <authorList>
            <person name="Vijverberg K."/>
            <person name="Xiong W."/>
            <person name="Schranz E."/>
        </authorList>
    </citation>
    <scope>NUCLEOTIDE SEQUENCE</scope>
</reference>
<protein>
    <recommendedName>
        <fullName evidence="4">Ubiquitin-like domain-containing protein</fullName>
    </recommendedName>
</protein>
<feature type="compositionally biased region" description="Low complexity" evidence="1">
    <location>
        <begin position="1"/>
        <end position="19"/>
    </location>
</feature>
<dbReference type="InterPro" id="IPR029071">
    <property type="entry name" value="Ubiquitin-like_domsf"/>
</dbReference>
<dbReference type="GO" id="GO:0031593">
    <property type="term" value="F:polyubiquitin modification-dependent protein binding"/>
    <property type="evidence" value="ECO:0007669"/>
    <property type="project" value="TreeGrafter"/>
</dbReference>
<evidence type="ECO:0000313" key="3">
    <source>
        <dbReference type="Proteomes" id="UP001177003"/>
    </source>
</evidence>
<gene>
    <name evidence="2" type="ORF">LSALG_LOCUS37694</name>
</gene>
<sequence>MNASADANSIISANQSSNNRPSSTTVEREDQRNGRNPIMIVHANGNELHDRKTLHECQLVDGSEVELTLKPPMPTPTMTTTTTTTTTTTLCNLCMNLMGHNNYSKKLNVNVMSKCGDEIMSKVNPLSNVGQLRKELQKVRSQRVGFRLPKEGYFFIYKQNVMEEDQSFKWHQVTQGDTIEIFNGCVTRGS</sequence>
<evidence type="ECO:0000256" key="1">
    <source>
        <dbReference type="SAM" id="MobiDB-lite"/>
    </source>
</evidence>